<keyword evidence="7" id="KW-1185">Reference proteome</keyword>
<protein>
    <recommendedName>
        <fullName evidence="8">Alpha/beta-hydrolase</fullName>
    </recommendedName>
</protein>
<dbReference type="Pfam" id="PF00561">
    <property type="entry name" value="Abhydrolase_1"/>
    <property type="match status" value="1"/>
</dbReference>
<dbReference type="EMBL" id="MCFC01000057">
    <property type="protein sequence ID" value="ORY25454.1"/>
    <property type="molecule type" value="Genomic_DNA"/>
</dbReference>
<dbReference type="InParanoid" id="A0A1Y2ASL3"/>
<evidence type="ECO:0000259" key="5">
    <source>
        <dbReference type="Pfam" id="PF08386"/>
    </source>
</evidence>
<dbReference type="STRING" id="71784.A0A1Y2ASL3"/>
<evidence type="ECO:0000256" key="1">
    <source>
        <dbReference type="ARBA" id="ARBA00010088"/>
    </source>
</evidence>
<sequence length="609" mass="67257">MSEEETRPLLGEDEALENRNRSRRWRLQRWIAIIGSGCFISLLVALLIWLAWRRGRKSETPVENIKWEACGDNLYNSRLDVPLDYDDPSIGTASLYLVKYAYTSQKRLGTIFINPGGPGSSGSRYIWATAKAHNVLTGGDYDIVGWDPRGVNMSTPRATCFSNALEEAEWQSNLPIRYELPSSLPGAPDISQEERRARFEEQLGGLLESMESLAGKCYGLTETGGIWDYMDSASNARDLARMTDVLDGPGAPINYRGYSYGTLLGQYLINIFPDRVGRVIIDGPGYAARWANTPNYKLSGGWFGNTEDALEEFFKRCAEAGDICALAKDLETPTAGDIRQKVDSLIVDLQDKPRLLPIQAFGKSLYLTQSMITDILFAALFAPRNWPGAAETIQSTISGDPIPAFLSVEEFPSFPNSSHDAPASTLPFAEFGVECSDTLRHGNGVPTERSELVRLLAQEKMYEVDKLSTHFGGVNTHPCGVWPVSKREKKSFRGPWNHTLANEIIIIGITADPVSPQSETRKLHSVLEGQSRLIWQHGFGHCSPSQASICTAQRVRDFFTDGKLPPRESTCEVSDPSPWESVTKGASNVIAGGLEAELLEAMSILGEFQ</sequence>
<comment type="similarity">
    <text evidence="1">Belongs to the peptidase S33 family.</text>
</comment>
<accession>A0A1Y2ASL3</accession>
<feature type="domain" description="AB hydrolase-1" evidence="4">
    <location>
        <begin position="110"/>
        <end position="288"/>
    </location>
</feature>
<dbReference type="OrthoDB" id="2595639at2759"/>
<dbReference type="PANTHER" id="PTHR43248:SF25">
    <property type="entry name" value="AB HYDROLASE-1 DOMAIN-CONTAINING PROTEIN-RELATED"/>
    <property type="match status" value="1"/>
</dbReference>
<dbReference type="InterPro" id="IPR013595">
    <property type="entry name" value="Pept_S33_TAP-like_C"/>
</dbReference>
<evidence type="ECO:0000256" key="2">
    <source>
        <dbReference type="ARBA" id="ARBA00022801"/>
    </source>
</evidence>
<dbReference type="Gene3D" id="3.40.50.1820">
    <property type="entry name" value="alpha/beta hydrolase"/>
    <property type="match status" value="1"/>
</dbReference>
<dbReference type="InterPro" id="IPR029058">
    <property type="entry name" value="AB_hydrolase_fold"/>
</dbReference>
<keyword evidence="3" id="KW-0472">Membrane</keyword>
<name>A0A1Y2ASL3_9TREE</name>
<dbReference type="Proteomes" id="UP000193986">
    <property type="component" value="Unassembled WGS sequence"/>
</dbReference>
<gene>
    <name evidence="6" type="ORF">BCR39DRAFT_544153</name>
</gene>
<evidence type="ECO:0000256" key="3">
    <source>
        <dbReference type="SAM" id="Phobius"/>
    </source>
</evidence>
<dbReference type="GO" id="GO:0016787">
    <property type="term" value="F:hydrolase activity"/>
    <property type="evidence" value="ECO:0007669"/>
    <property type="project" value="UniProtKB-KW"/>
</dbReference>
<dbReference type="Pfam" id="PF08386">
    <property type="entry name" value="Abhydrolase_4"/>
    <property type="match status" value="1"/>
</dbReference>
<dbReference type="SUPFAM" id="SSF53474">
    <property type="entry name" value="alpha/beta-Hydrolases"/>
    <property type="match status" value="1"/>
</dbReference>
<comment type="caution">
    <text evidence="6">The sequence shown here is derived from an EMBL/GenBank/DDBJ whole genome shotgun (WGS) entry which is preliminary data.</text>
</comment>
<feature type="transmembrane region" description="Helical" evidence="3">
    <location>
        <begin position="30"/>
        <end position="52"/>
    </location>
</feature>
<keyword evidence="3" id="KW-0812">Transmembrane</keyword>
<dbReference type="AlphaFoldDB" id="A0A1Y2ASL3"/>
<dbReference type="InterPro" id="IPR051601">
    <property type="entry name" value="Serine_prot/Carboxylest_S33"/>
</dbReference>
<keyword evidence="3" id="KW-1133">Transmembrane helix</keyword>
<evidence type="ECO:0000313" key="6">
    <source>
        <dbReference type="EMBL" id="ORY25454.1"/>
    </source>
</evidence>
<evidence type="ECO:0008006" key="8">
    <source>
        <dbReference type="Google" id="ProtNLM"/>
    </source>
</evidence>
<evidence type="ECO:0000259" key="4">
    <source>
        <dbReference type="Pfam" id="PF00561"/>
    </source>
</evidence>
<proteinExistence type="inferred from homology"/>
<organism evidence="6 7">
    <name type="scientific">Naematelia encephala</name>
    <dbReference type="NCBI Taxonomy" id="71784"/>
    <lineage>
        <taxon>Eukaryota</taxon>
        <taxon>Fungi</taxon>
        <taxon>Dikarya</taxon>
        <taxon>Basidiomycota</taxon>
        <taxon>Agaricomycotina</taxon>
        <taxon>Tremellomycetes</taxon>
        <taxon>Tremellales</taxon>
        <taxon>Naemateliaceae</taxon>
        <taxon>Naematelia</taxon>
    </lineage>
</organism>
<feature type="domain" description="Peptidase S33 tripeptidyl aminopeptidase-like C-terminal" evidence="5">
    <location>
        <begin position="477"/>
        <end position="571"/>
    </location>
</feature>
<dbReference type="PANTHER" id="PTHR43248">
    <property type="entry name" value="2-SUCCINYL-6-HYDROXY-2,4-CYCLOHEXADIENE-1-CARBOXYLATE SYNTHASE"/>
    <property type="match status" value="1"/>
</dbReference>
<keyword evidence="2" id="KW-0378">Hydrolase</keyword>
<evidence type="ECO:0000313" key="7">
    <source>
        <dbReference type="Proteomes" id="UP000193986"/>
    </source>
</evidence>
<dbReference type="InterPro" id="IPR000073">
    <property type="entry name" value="AB_hydrolase_1"/>
</dbReference>
<reference evidence="6 7" key="1">
    <citation type="submission" date="2016-07" db="EMBL/GenBank/DDBJ databases">
        <title>Pervasive Adenine N6-methylation of Active Genes in Fungi.</title>
        <authorList>
            <consortium name="DOE Joint Genome Institute"/>
            <person name="Mondo S.J."/>
            <person name="Dannebaum R.O."/>
            <person name="Kuo R.C."/>
            <person name="Labutti K."/>
            <person name="Haridas S."/>
            <person name="Kuo A."/>
            <person name="Salamov A."/>
            <person name="Ahrendt S.R."/>
            <person name="Lipzen A."/>
            <person name="Sullivan W."/>
            <person name="Andreopoulos W.B."/>
            <person name="Clum A."/>
            <person name="Lindquist E."/>
            <person name="Daum C."/>
            <person name="Ramamoorthy G.K."/>
            <person name="Gryganskyi A."/>
            <person name="Culley D."/>
            <person name="Magnuson J.K."/>
            <person name="James T.Y."/>
            <person name="O'Malley M.A."/>
            <person name="Stajich J.E."/>
            <person name="Spatafora J.W."/>
            <person name="Visel A."/>
            <person name="Grigoriev I.V."/>
        </authorList>
    </citation>
    <scope>NUCLEOTIDE SEQUENCE [LARGE SCALE GENOMIC DNA]</scope>
    <source>
        <strain evidence="6 7">68-887.2</strain>
    </source>
</reference>